<dbReference type="AlphaFoldDB" id="A0A9D1AR16"/>
<keyword evidence="1" id="KW-1133">Transmembrane helix</keyword>
<evidence type="ECO:0000313" key="2">
    <source>
        <dbReference type="EMBL" id="HIR48040.1"/>
    </source>
</evidence>
<gene>
    <name evidence="2" type="ORF">IAB89_10395</name>
</gene>
<feature type="transmembrane region" description="Helical" evidence="1">
    <location>
        <begin position="14"/>
        <end position="34"/>
    </location>
</feature>
<feature type="transmembrane region" description="Helical" evidence="1">
    <location>
        <begin position="165"/>
        <end position="189"/>
    </location>
</feature>
<keyword evidence="1" id="KW-0812">Transmembrane</keyword>
<accession>A0A9D1AR16</accession>
<evidence type="ECO:0008006" key="4">
    <source>
        <dbReference type="Google" id="ProtNLM"/>
    </source>
</evidence>
<reference evidence="2" key="1">
    <citation type="submission" date="2020-10" db="EMBL/GenBank/DDBJ databases">
        <authorList>
            <person name="Gilroy R."/>
        </authorList>
    </citation>
    <scope>NUCLEOTIDE SEQUENCE</scope>
    <source>
        <strain evidence="2">ChiSxjej1B13-7958</strain>
    </source>
</reference>
<evidence type="ECO:0000313" key="3">
    <source>
        <dbReference type="Proteomes" id="UP000824242"/>
    </source>
</evidence>
<proteinExistence type="predicted"/>
<feature type="transmembrane region" description="Helical" evidence="1">
    <location>
        <begin position="353"/>
        <end position="372"/>
    </location>
</feature>
<feature type="transmembrane region" description="Helical" evidence="1">
    <location>
        <begin position="198"/>
        <end position="220"/>
    </location>
</feature>
<comment type="caution">
    <text evidence="2">The sequence shown here is derived from an EMBL/GenBank/DDBJ whole genome shotgun (WGS) entry which is preliminary data.</text>
</comment>
<feature type="transmembrane region" description="Helical" evidence="1">
    <location>
        <begin position="329"/>
        <end position="346"/>
    </location>
</feature>
<feature type="transmembrane region" description="Helical" evidence="1">
    <location>
        <begin position="259"/>
        <end position="276"/>
    </location>
</feature>
<evidence type="ECO:0000256" key="1">
    <source>
        <dbReference type="SAM" id="Phobius"/>
    </source>
</evidence>
<protein>
    <recommendedName>
        <fullName evidence="4">Gpi18-like mannosyltransferase</fullName>
    </recommendedName>
</protein>
<feature type="transmembrane region" description="Helical" evidence="1">
    <location>
        <begin position="120"/>
        <end position="153"/>
    </location>
</feature>
<keyword evidence="1" id="KW-0472">Membrane</keyword>
<feature type="transmembrane region" description="Helical" evidence="1">
    <location>
        <begin position="282"/>
        <end position="301"/>
    </location>
</feature>
<sequence>MTETERQTERLENILFLIVVTFLAMAMRFFLFPIESGDYLQFLHPWYETLKENGGLLAIGMDIGDYMPPYFYILALLTYLPISDLFAIKMVSSAVDIVLAIFAANLAADGECGSRRWMAAYCVVLFLPSVFLNSAVWGQCDAIYVSALLAFLYYVRRGRSNAAVLAFSISFVFKLQAVFFAPLLLLFLLKRWVRWKSLWIFPAVYLAACLPAAVMGRSLWELLTVYFSQAGQYNLLAMFLPNLYTWLGESTAAEISRAGVLLAGGVVLCAVFFLYRQPFEKSMQNLVSVGLFFALLTPFLLPHMHERYYFLADLTSVVFAFWFPKKWGIAFTVCIASAYAVCHNLFGTDFFPVELLGVILLFVICVMARHLAERLWGREAA</sequence>
<organism evidence="2 3">
    <name type="scientific">Candidatus Caccousia avicola</name>
    <dbReference type="NCBI Taxonomy" id="2840721"/>
    <lineage>
        <taxon>Bacteria</taxon>
        <taxon>Bacillati</taxon>
        <taxon>Bacillota</taxon>
        <taxon>Clostridia</taxon>
        <taxon>Eubacteriales</taxon>
        <taxon>Oscillospiraceae</taxon>
        <taxon>Oscillospiraceae incertae sedis</taxon>
        <taxon>Candidatus Caccousia</taxon>
    </lineage>
</organism>
<dbReference type="Proteomes" id="UP000824242">
    <property type="component" value="Unassembled WGS sequence"/>
</dbReference>
<name>A0A9D1AR16_9FIRM</name>
<dbReference type="EMBL" id="DVGZ01000112">
    <property type="protein sequence ID" value="HIR48040.1"/>
    <property type="molecule type" value="Genomic_DNA"/>
</dbReference>
<feature type="transmembrane region" description="Helical" evidence="1">
    <location>
        <begin position="55"/>
        <end position="80"/>
    </location>
</feature>
<reference evidence="2" key="2">
    <citation type="journal article" date="2021" name="PeerJ">
        <title>Extensive microbial diversity within the chicken gut microbiome revealed by metagenomics and culture.</title>
        <authorList>
            <person name="Gilroy R."/>
            <person name="Ravi A."/>
            <person name="Getino M."/>
            <person name="Pursley I."/>
            <person name="Horton D.L."/>
            <person name="Alikhan N.F."/>
            <person name="Baker D."/>
            <person name="Gharbi K."/>
            <person name="Hall N."/>
            <person name="Watson M."/>
            <person name="Adriaenssens E.M."/>
            <person name="Foster-Nyarko E."/>
            <person name="Jarju S."/>
            <person name="Secka A."/>
            <person name="Antonio M."/>
            <person name="Oren A."/>
            <person name="Chaudhuri R.R."/>
            <person name="La Ragione R."/>
            <person name="Hildebrand F."/>
            <person name="Pallen M.J."/>
        </authorList>
    </citation>
    <scope>NUCLEOTIDE SEQUENCE</scope>
    <source>
        <strain evidence="2">ChiSxjej1B13-7958</strain>
    </source>
</reference>